<comment type="similarity">
    <text evidence="2">Belongs to the MscS (TC 1.A.23) family.</text>
</comment>
<dbReference type="InterPro" id="IPR006685">
    <property type="entry name" value="MscS_channel_2nd"/>
</dbReference>
<dbReference type="InterPro" id="IPR049278">
    <property type="entry name" value="MS_channel_C"/>
</dbReference>
<dbReference type="GO" id="GO:0008381">
    <property type="term" value="F:mechanosensitive monoatomic ion channel activity"/>
    <property type="evidence" value="ECO:0007669"/>
    <property type="project" value="InterPro"/>
</dbReference>
<feature type="domain" description="Mechanosensitive ion channel MscS C-terminal" evidence="10">
    <location>
        <begin position="215"/>
        <end position="300"/>
    </location>
</feature>
<dbReference type="SUPFAM" id="SSF82861">
    <property type="entry name" value="Mechanosensitive channel protein MscS (YggB), transmembrane region"/>
    <property type="match status" value="1"/>
</dbReference>
<dbReference type="SUPFAM" id="SSF50182">
    <property type="entry name" value="Sm-like ribonucleoproteins"/>
    <property type="match status" value="1"/>
</dbReference>
<dbReference type="InterPro" id="IPR023408">
    <property type="entry name" value="MscS_beta-dom_sf"/>
</dbReference>
<evidence type="ECO:0000256" key="7">
    <source>
        <dbReference type="SAM" id="MobiDB-lite"/>
    </source>
</evidence>
<feature type="transmembrane region" description="Helical" evidence="8">
    <location>
        <begin position="30"/>
        <end position="52"/>
    </location>
</feature>
<dbReference type="InterPro" id="IPR010920">
    <property type="entry name" value="LSM_dom_sf"/>
</dbReference>
<name>A0A199NUR9_9MICC</name>
<keyword evidence="3" id="KW-1003">Cell membrane</keyword>
<proteinExistence type="inferred from homology"/>
<accession>A0A199NUR9</accession>
<dbReference type="InterPro" id="IPR011014">
    <property type="entry name" value="MscS_channel_TM-2"/>
</dbReference>
<dbReference type="InterPro" id="IPR045276">
    <property type="entry name" value="YbiO_bact"/>
</dbReference>
<dbReference type="InterPro" id="IPR011066">
    <property type="entry name" value="MscS_channel_C_sf"/>
</dbReference>
<evidence type="ECO:0000256" key="2">
    <source>
        <dbReference type="ARBA" id="ARBA00008017"/>
    </source>
</evidence>
<evidence type="ECO:0000256" key="6">
    <source>
        <dbReference type="ARBA" id="ARBA00023136"/>
    </source>
</evidence>
<feature type="transmembrane region" description="Helical" evidence="8">
    <location>
        <begin position="98"/>
        <end position="118"/>
    </location>
</feature>
<dbReference type="PANTHER" id="PTHR30460:SF0">
    <property type="entry name" value="MODERATE CONDUCTANCE MECHANOSENSITIVE CHANNEL YBIO"/>
    <property type="match status" value="1"/>
</dbReference>
<protein>
    <submittedName>
        <fullName evidence="12">Mechanosensitive ion channel protein MscS</fullName>
    </submittedName>
</protein>
<keyword evidence="5 8" id="KW-1133">Transmembrane helix</keyword>
<reference evidence="12" key="1">
    <citation type="submission" date="2016-06" db="EMBL/GenBank/DDBJ databases">
        <title>Identification of putative biosynthetic pathways for the production of bioactive secondary metabolites by the marine actinomycete Kocuria kristinae RUTW2-3.</title>
        <authorList>
            <person name="Waterworth S.C."/>
            <person name="Walmsley T.A."/>
            <person name="Matongo T."/>
            <person name="Davies-Coleman M.T."/>
            <person name="Dorrington R.A."/>
        </authorList>
    </citation>
    <scope>NUCLEOTIDE SEQUENCE [LARGE SCALE GENOMIC DNA]</scope>
    <source>
        <strain evidence="12">RUTW2-3</strain>
    </source>
</reference>
<evidence type="ECO:0000256" key="3">
    <source>
        <dbReference type="ARBA" id="ARBA00022475"/>
    </source>
</evidence>
<gene>
    <name evidence="12" type="ORF">AN277_0201575</name>
</gene>
<dbReference type="AlphaFoldDB" id="A0A199NUR9"/>
<dbReference type="FunFam" id="2.30.30.60:FF:000001">
    <property type="entry name" value="MscS Mechanosensitive ion channel"/>
    <property type="match status" value="1"/>
</dbReference>
<feature type="domain" description="Mechanosensitive ion channel MscS" evidence="9">
    <location>
        <begin position="145"/>
        <end position="207"/>
    </location>
</feature>
<dbReference type="Gene3D" id="2.30.30.60">
    <property type="match status" value="1"/>
</dbReference>
<dbReference type="Pfam" id="PF21082">
    <property type="entry name" value="MS_channel_3rd"/>
    <property type="match status" value="1"/>
</dbReference>
<evidence type="ECO:0000259" key="9">
    <source>
        <dbReference type="Pfam" id="PF00924"/>
    </source>
</evidence>
<evidence type="ECO:0000256" key="1">
    <source>
        <dbReference type="ARBA" id="ARBA00004651"/>
    </source>
</evidence>
<evidence type="ECO:0000256" key="5">
    <source>
        <dbReference type="ARBA" id="ARBA00022989"/>
    </source>
</evidence>
<keyword evidence="6 8" id="KW-0472">Membrane</keyword>
<comment type="subcellular location">
    <subcellularLocation>
        <location evidence="1">Cell membrane</location>
        <topology evidence="1">Multi-pass membrane protein</topology>
    </subcellularLocation>
</comment>
<dbReference type="Pfam" id="PF00924">
    <property type="entry name" value="MS_channel_2nd"/>
    <property type="match status" value="1"/>
</dbReference>
<dbReference type="GO" id="GO:0005886">
    <property type="term" value="C:plasma membrane"/>
    <property type="evidence" value="ECO:0007669"/>
    <property type="project" value="UniProtKB-SubCell"/>
</dbReference>
<evidence type="ECO:0000313" key="12">
    <source>
        <dbReference type="EMBL" id="OAX52672.1"/>
    </source>
</evidence>
<comment type="caution">
    <text evidence="12">The sequence shown here is derived from an EMBL/GenBank/DDBJ whole genome shotgun (WGS) entry which is preliminary data.</text>
</comment>
<keyword evidence="4 8" id="KW-0812">Transmembrane</keyword>
<dbReference type="Gene3D" id="1.10.287.1260">
    <property type="match status" value="1"/>
</dbReference>
<dbReference type="Proteomes" id="UP000053171">
    <property type="component" value="Unassembled WGS sequence"/>
</dbReference>
<organism evidence="12 13">
    <name type="scientific">Rothia kristinae</name>
    <dbReference type="NCBI Taxonomy" id="37923"/>
    <lineage>
        <taxon>Bacteria</taxon>
        <taxon>Bacillati</taxon>
        <taxon>Actinomycetota</taxon>
        <taxon>Actinomycetes</taxon>
        <taxon>Micrococcales</taxon>
        <taxon>Micrococcaceae</taxon>
        <taxon>Rothia</taxon>
    </lineage>
</organism>
<dbReference type="Gene3D" id="3.30.70.100">
    <property type="match status" value="1"/>
</dbReference>
<sequence>MSTTSAPLLNAVTAASVWDEVSTPSFWLDAPLRIVLILLIAGVANILARFLIRKVTDGVARGTKARIISRRTEKGLRWVEDTGLSNERQYQRAKTVGSVLRSVANLTIWTIAVLMIISELGFNIAPVIASAGIAGVALSFGAQSLVKDYLAGISMVAEDQLGIGDVVDLGEASGTVESVGLRVTQVRDVEGTLWHVRNGAVVRVGNQSQGWARTVLDIPVAYNSDLDAVTELLLETARRVRKTTEEGKSILDDPEVWGVEQMSGESLTLRLAVKTAPLQQWAVARVLRAQIKRALDREGYRMPLANQSIIHQTSSFARITPEQAAQGAQGATSAGTAAAVSAETSDPSVGSSSRGGGHSTGSGSAGNRQQSGRR</sequence>
<evidence type="ECO:0000256" key="4">
    <source>
        <dbReference type="ARBA" id="ARBA00022692"/>
    </source>
</evidence>
<evidence type="ECO:0000313" key="13">
    <source>
        <dbReference type="Proteomes" id="UP000053171"/>
    </source>
</evidence>
<feature type="domain" description="Mechanosensitive ion channel transmembrane helices 2/3" evidence="11">
    <location>
        <begin position="105"/>
        <end position="143"/>
    </location>
</feature>
<feature type="transmembrane region" description="Helical" evidence="8">
    <location>
        <begin position="124"/>
        <end position="146"/>
    </location>
</feature>
<dbReference type="InterPro" id="IPR049142">
    <property type="entry name" value="MS_channel_1st"/>
</dbReference>
<evidence type="ECO:0000259" key="11">
    <source>
        <dbReference type="Pfam" id="PF21088"/>
    </source>
</evidence>
<dbReference type="Pfam" id="PF21088">
    <property type="entry name" value="MS_channel_1st"/>
    <property type="match status" value="1"/>
</dbReference>
<dbReference type="EMBL" id="LJBJ02000002">
    <property type="protein sequence ID" value="OAX52672.1"/>
    <property type="molecule type" value="Genomic_DNA"/>
</dbReference>
<dbReference type="SUPFAM" id="SSF82689">
    <property type="entry name" value="Mechanosensitive channel protein MscS (YggB), C-terminal domain"/>
    <property type="match status" value="1"/>
</dbReference>
<feature type="compositionally biased region" description="Low complexity" evidence="7">
    <location>
        <begin position="323"/>
        <end position="352"/>
    </location>
</feature>
<evidence type="ECO:0000256" key="8">
    <source>
        <dbReference type="SAM" id="Phobius"/>
    </source>
</evidence>
<feature type="compositionally biased region" description="Gly residues" evidence="7">
    <location>
        <begin position="353"/>
        <end position="364"/>
    </location>
</feature>
<keyword evidence="13" id="KW-1185">Reference proteome</keyword>
<dbReference type="RefSeq" id="WP_055684519.1">
    <property type="nucleotide sequence ID" value="NZ_JBFBMA010000001.1"/>
</dbReference>
<evidence type="ECO:0000259" key="10">
    <source>
        <dbReference type="Pfam" id="PF21082"/>
    </source>
</evidence>
<dbReference type="PANTHER" id="PTHR30460">
    <property type="entry name" value="MODERATE CONDUCTANCE MECHANOSENSITIVE CHANNEL YBIO"/>
    <property type="match status" value="1"/>
</dbReference>
<feature type="region of interest" description="Disordered" evidence="7">
    <location>
        <begin position="322"/>
        <end position="374"/>
    </location>
</feature>